<keyword evidence="4" id="KW-1185">Reference proteome</keyword>
<sequence length="378" mass="40211">MAREPLRILQVMRAPVGGLFRHVADLTRALSARGHEVGLVVDTLTNDTQTEGRLAALEPLAALGIHRFPMPRLFGKGDVTTPFAISKLARRLKIDVLHGHGAKGGFYARLIRYGSSKAIAFYTPHGGVLHFPASSASGRLFHQLEKMLMAKTAAIIFESAYAQKTYAGLIAAPTCPTEVIHNGLAPEEFEPVQPVDDAADFVFVGELRALKGIFPLAEAMACLHRADGRPVRLVMAGDGPERAALEHRLASLGIADTVQLVGSQPARKVFAMGRCAVVPSLAESLPYVVLEAAAARLPVISTKVGGIPEIFGPTAASLVPANDAEALAGAMQAFLDKPDAAASEMLRRLEHIRAGFSLAVMTDAIEALYYRSLGNAQG</sequence>
<dbReference type="PANTHER" id="PTHR12526">
    <property type="entry name" value="GLYCOSYLTRANSFERASE"/>
    <property type="match status" value="1"/>
</dbReference>
<dbReference type="Pfam" id="PF00534">
    <property type="entry name" value="Glycos_transf_1"/>
    <property type="match status" value="1"/>
</dbReference>
<evidence type="ECO:0000313" key="3">
    <source>
        <dbReference type="EMBL" id="VDS06162.1"/>
    </source>
</evidence>
<dbReference type="Pfam" id="PF13439">
    <property type="entry name" value="Glyco_transf_4"/>
    <property type="match status" value="1"/>
</dbReference>
<dbReference type="EC" id="2.4.1.11" evidence="3"/>
<dbReference type="CDD" id="cd03801">
    <property type="entry name" value="GT4_PimA-like"/>
    <property type="match status" value="1"/>
</dbReference>
<evidence type="ECO:0000259" key="1">
    <source>
        <dbReference type="Pfam" id="PF00534"/>
    </source>
</evidence>
<feature type="domain" description="Glycosyltransferase subfamily 4-like N-terminal" evidence="2">
    <location>
        <begin position="16"/>
        <end position="187"/>
    </location>
</feature>
<dbReference type="InterPro" id="IPR001296">
    <property type="entry name" value="Glyco_trans_1"/>
</dbReference>
<dbReference type="SUPFAM" id="SSF53756">
    <property type="entry name" value="UDP-Glycosyltransferase/glycogen phosphorylase"/>
    <property type="match status" value="1"/>
</dbReference>
<dbReference type="AlphaFoldDB" id="A0A3S5D3M3"/>
<accession>A0A3S5D3M3</accession>
<dbReference type="RefSeq" id="WP_126151662.1">
    <property type="nucleotide sequence ID" value="NZ_JBHTMH010000001.1"/>
</dbReference>
<dbReference type="Proteomes" id="UP000268844">
    <property type="component" value="Unassembled WGS sequence"/>
</dbReference>
<keyword evidence="3" id="KW-0328">Glycosyltransferase</keyword>
<evidence type="ECO:0000259" key="2">
    <source>
        <dbReference type="Pfam" id="PF13439"/>
    </source>
</evidence>
<proteinExistence type="predicted"/>
<protein>
    <submittedName>
        <fullName evidence="3">Glycogen synthase</fullName>
        <ecNumber evidence="3">2.4.1.11</ecNumber>
    </submittedName>
</protein>
<gene>
    <name evidence="3" type="ORF">DEVEQU_03315</name>
</gene>
<keyword evidence="3" id="KW-0808">Transferase</keyword>
<organism evidence="3 4">
    <name type="scientific">Devosia equisanguinis</name>
    <dbReference type="NCBI Taxonomy" id="2490941"/>
    <lineage>
        <taxon>Bacteria</taxon>
        <taxon>Pseudomonadati</taxon>
        <taxon>Pseudomonadota</taxon>
        <taxon>Alphaproteobacteria</taxon>
        <taxon>Hyphomicrobiales</taxon>
        <taxon>Devosiaceae</taxon>
        <taxon>Devosia</taxon>
    </lineage>
</organism>
<reference evidence="3 4" key="1">
    <citation type="submission" date="2018-12" db="EMBL/GenBank/DDBJ databases">
        <authorList>
            <person name="Criscuolo A."/>
        </authorList>
    </citation>
    <scope>NUCLEOTIDE SEQUENCE [LARGE SCALE GENOMIC DNA]</scope>
    <source>
        <strain evidence="3">ACIP1116281</strain>
    </source>
</reference>
<dbReference type="OrthoDB" id="9806708at2"/>
<name>A0A3S5D3M3_9HYPH</name>
<dbReference type="GO" id="GO:0004373">
    <property type="term" value="F:alpha-1,4-glucan glucosyltransferase (UDP-glucose donor) activity"/>
    <property type="evidence" value="ECO:0007669"/>
    <property type="project" value="UniProtKB-EC"/>
</dbReference>
<dbReference type="EMBL" id="UZWD01000038">
    <property type="protein sequence ID" value="VDS06162.1"/>
    <property type="molecule type" value="Genomic_DNA"/>
</dbReference>
<evidence type="ECO:0000313" key="4">
    <source>
        <dbReference type="Proteomes" id="UP000268844"/>
    </source>
</evidence>
<dbReference type="Gene3D" id="3.40.50.2000">
    <property type="entry name" value="Glycogen Phosphorylase B"/>
    <property type="match status" value="2"/>
</dbReference>
<feature type="domain" description="Glycosyl transferase family 1" evidence="1">
    <location>
        <begin position="188"/>
        <end position="340"/>
    </location>
</feature>
<dbReference type="PANTHER" id="PTHR12526:SF636">
    <property type="entry name" value="BLL3647 PROTEIN"/>
    <property type="match status" value="1"/>
</dbReference>
<dbReference type="InterPro" id="IPR028098">
    <property type="entry name" value="Glyco_trans_4-like_N"/>
</dbReference>